<reference evidence="2 3" key="1">
    <citation type="submission" date="2016-06" db="EMBL/GenBank/DDBJ databases">
        <title>Comparative genomics of the ectomycorrhizal sister species Rhizopogon vinicolor and Rhizopogon vesiculosus (Basidiomycota: Boletales) reveals a divergence of the mating type B locus.</title>
        <authorList>
            <consortium name="DOE Joint Genome Institute"/>
            <person name="Mujic A.B."/>
            <person name="Kuo A."/>
            <person name="Tritt A."/>
            <person name="Lipzen A."/>
            <person name="Chen C."/>
            <person name="Johnson J."/>
            <person name="Sharma A."/>
            <person name="Barry K."/>
            <person name="Grigoriev I.V."/>
            <person name="Spatafora J.W."/>
        </authorList>
    </citation>
    <scope>NUCLEOTIDE SEQUENCE [LARGE SCALE GENOMIC DNA]</scope>
    <source>
        <strain evidence="2 3">AM-OR11-026</strain>
    </source>
</reference>
<dbReference type="Proteomes" id="UP000092154">
    <property type="component" value="Unassembled WGS sequence"/>
</dbReference>
<dbReference type="EMBL" id="KV448327">
    <property type="protein sequence ID" value="OAX37843.1"/>
    <property type="molecule type" value="Genomic_DNA"/>
</dbReference>
<dbReference type="InParanoid" id="A0A1B7MZ02"/>
<feature type="chain" id="PRO_5008597684" evidence="1">
    <location>
        <begin position="21"/>
        <end position="53"/>
    </location>
</feature>
<gene>
    <name evidence="2" type="ORF">K503DRAFT_771081</name>
</gene>
<keyword evidence="1" id="KW-0732">Signal</keyword>
<keyword evidence="3" id="KW-1185">Reference proteome</keyword>
<evidence type="ECO:0000313" key="3">
    <source>
        <dbReference type="Proteomes" id="UP000092154"/>
    </source>
</evidence>
<dbReference type="AlphaFoldDB" id="A0A1B7MZ02"/>
<accession>A0A1B7MZ02</accession>
<feature type="signal peptide" evidence="1">
    <location>
        <begin position="1"/>
        <end position="20"/>
    </location>
</feature>
<organism evidence="2 3">
    <name type="scientific">Rhizopogon vinicolor AM-OR11-026</name>
    <dbReference type="NCBI Taxonomy" id="1314800"/>
    <lineage>
        <taxon>Eukaryota</taxon>
        <taxon>Fungi</taxon>
        <taxon>Dikarya</taxon>
        <taxon>Basidiomycota</taxon>
        <taxon>Agaricomycotina</taxon>
        <taxon>Agaricomycetes</taxon>
        <taxon>Agaricomycetidae</taxon>
        <taxon>Boletales</taxon>
        <taxon>Suillineae</taxon>
        <taxon>Rhizopogonaceae</taxon>
        <taxon>Rhizopogon</taxon>
    </lineage>
</organism>
<sequence length="53" mass="5682">MRLSIVTIVTALTASMFANACKGPYLNCETDDNCCLAHIGLYTCIANMCIPVP</sequence>
<protein>
    <submittedName>
        <fullName evidence="2">Uncharacterized protein</fullName>
    </submittedName>
</protein>
<name>A0A1B7MZ02_9AGAM</name>
<evidence type="ECO:0000313" key="2">
    <source>
        <dbReference type="EMBL" id="OAX37843.1"/>
    </source>
</evidence>
<proteinExistence type="predicted"/>
<evidence type="ECO:0000256" key="1">
    <source>
        <dbReference type="SAM" id="SignalP"/>
    </source>
</evidence>